<evidence type="ECO:0000313" key="1">
    <source>
        <dbReference type="EMBL" id="GGG60284.1"/>
    </source>
</evidence>
<accession>A0ABQ1X6T4</accession>
<proteinExistence type="predicted"/>
<comment type="caution">
    <text evidence="1">The sequence shown here is derived from an EMBL/GenBank/DDBJ whole genome shotgun (WGS) entry which is preliminary data.</text>
</comment>
<reference evidence="2" key="1">
    <citation type="journal article" date="2019" name="Int. J. Syst. Evol. Microbiol.">
        <title>The Global Catalogue of Microorganisms (GCM) 10K type strain sequencing project: providing services to taxonomists for standard genome sequencing and annotation.</title>
        <authorList>
            <consortium name="The Broad Institute Genomics Platform"/>
            <consortium name="The Broad Institute Genome Sequencing Center for Infectious Disease"/>
            <person name="Wu L."/>
            <person name="Ma J."/>
        </authorList>
    </citation>
    <scope>NUCLEOTIDE SEQUENCE [LARGE SCALE GENOMIC DNA]</scope>
    <source>
        <strain evidence="2">CGMCC 1.12990</strain>
    </source>
</reference>
<sequence length="45" mass="5539">MADNILTTLDVHLRQLLFPAQREQTEEWLRTQNYMHRREQGSQQR</sequence>
<name>A0ABQ1X6T4_9BACT</name>
<dbReference type="EMBL" id="BMGS01000015">
    <property type="protein sequence ID" value="GGG60284.1"/>
    <property type="molecule type" value="Genomic_DNA"/>
</dbReference>
<organism evidence="1 2">
    <name type="scientific">Hymenobacter glacieicola</name>
    <dbReference type="NCBI Taxonomy" id="1562124"/>
    <lineage>
        <taxon>Bacteria</taxon>
        <taxon>Pseudomonadati</taxon>
        <taxon>Bacteroidota</taxon>
        <taxon>Cytophagia</taxon>
        <taxon>Cytophagales</taxon>
        <taxon>Hymenobacteraceae</taxon>
        <taxon>Hymenobacter</taxon>
    </lineage>
</organism>
<keyword evidence="2" id="KW-1185">Reference proteome</keyword>
<dbReference type="Proteomes" id="UP000601361">
    <property type="component" value="Unassembled WGS sequence"/>
</dbReference>
<dbReference type="RefSeq" id="WP_188559665.1">
    <property type="nucleotide sequence ID" value="NZ_BMGS01000015.1"/>
</dbReference>
<evidence type="ECO:0000313" key="2">
    <source>
        <dbReference type="Proteomes" id="UP000601361"/>
    </source>
</evidence>
<gene>
    <name evidence="1" type="ORF">GCM10011378_40330</name>
</gene>
<protein>
    <submittedName>
        <fullName evidence="1">Uncharacterized protein</fullName>
    </submittedName>
</protein>